<dbReference type="Gene3D" id="3.30.870.10">
    <property type="entry name" value="Endonuclease Chain A"/>
    <property type="match status" value="1"/>
</dbReference>
<sequence length="323" mass="37485">MPLQGGNFMPQWPHIYSEVLKTPYEEGRSSLCVITGYSSSAFVHHLLHAYDRVQIDLILGMVKQQPITIWDHNEYIRLVQDTGRLRVRYYKGTPPIHMKAVLWKAEHGKPEIAYAGSSNLTWHGFRDYQELMISVDPREILNAFPDDHMLKDCVDPDIFEHFNMLYQREPEISEIDTSAIGAIAKNCPSVILRLTQKRDNQVHDRSGLNWGQRERREPNQAYIPISSEIHKEDPEFFPDLAVEFTVITDDGESFVCTVAQQGRKAIHTNHDNSILGRYFRRRLGVASGAKVERLHLERYGRDSVTIYKMNDDTYYMDFSQRRG</sequence>
<keyword evidence="3" id="KW-0540">Nuclease</keyword>
<dbReference type="GO" id="GO:0004519">
    <property type="term" value="F:endonuclease activity"/>
    <property type="evidence" value="ECO:0007669"/>
    <property type="project" value="UniProtKB-KW"/>
</dbReference>
<evidence type="ECO:0000313" key="4">
    <source>
        <dbReference type="Proteomes" id="UP000323664"/>
    </source>
</evidence>
<feature type="domain" description="Restriction endonuclease type II NgoFVII C-terminal B3-like DNA-binding" evidence="2">
    <location>
        <begin position="186"/>
        <end position="309"/>
    </location>
</feature>
<protein>
    <submittedName>
        <fullName evidence="3">NgoFVII family restriction endonuclease</fullName>
    </submittedName>
</protein>
<dbReference type="Pfam" id="PF20731">
    <property type="entry name" value="RE_NgoFVII_C"/>
    <property type="match status" value="1"/>
</dbReference>
<organism evidence="3 4">
    <name type="scientific">Paenibacillus amylolyticus</name>
    <dbReference type="NCBI Taxonomy" id="1451"/>
    <lineage>
        <taxon>Bacteria</taxon>
        <taxon>Bacillati</taxon>
        <taxon>Bacillota</taxon>
        <taxon>Bacilli</taxon>
        <taxon>Bacillales</taxon>
        <taxon>Paenibacillaceae</taxon>
        <taxon>Paenibacillus</taxon>
    </lineage>
</organism>
<reference evidence="3 4" key="1">
    <citation type="journal article" date="2019" name="J. Ind. Microbiol. Biotechnol.">
        <title>Paenibacillus amylolyticus 27C64 has a diverse set of carbohydrate-active enzymes and complete pectin deconstruction system.</title>
        <authorList>
            <person name="Keggi C."/>
            <person name="Doran-Peterson J."/>
        </authorList>
    </citation>
    <scope>NUCLEOTIDE SEQUENCE [LARGE SCALE GENOMIC DNA]</scope>
    <source>
        <strain evidence="3 4">27C64</strain>
    </source>
</reference>
<keyword evidence="3" id="KW-0255">Endonuclease</keyword>
<dbReference type="InterPro" id="IPR048923">
    <property type="entry name" value="RE_NgoFVII_C"/>
</dbReference>
<dbReference type="CDD" id="cd09117">
    <property type="entry name" value="PLDc_Bfil_DEXD_like"/>
    <property type="match status" value="1"/>
</dbReference>
<comment type="caution">
    <text evidence="3">The sequence shown here is derived from an EMBL/GenBank/DDBJ whole genome shotgun (WGS) entry which is preliminary data.</text>
</comment>
<gene>
    <name evidence="3" type="ORF">EC604_04385</name>
</gene>
<dbReference type="InterPro" id="IPR019065">
    <property type="entry name" value="RE_NgoFVII_N"/>
</dbReference>
<evidence type="ECO:0000259" key="2">
    <source>
        <dbReference type="Pfam" id="PF20731"/>
    </source>
</evidence>
<dbReference type="EMBL" id="RIAS01000002">
    <property type="protein sequence ID" value="KAA8783080.1"/>
    <property type="molecule type" value="Genomic_DNA"/>
</dbReference>
<keyword evidence="3" id="KW-0378">Hydrolase</keyword>
<dbReference type="AlphaFoldDB" id="A0A5M9WNA9"/>
<name>A0A5M9WNA9_PAEAM</name>
<evidence type="ECO:0000259" key="1">
    <source>
        <dbReference type="Pfam" id="PF09565"/>
    </source>
</evidence>
<proteinExistence type="predicted"/>
<accession>A0A5M9WNA9</accession>
<evidence type="ECO:0000313" key="3">
    <source>
        <dbReference type="EMBL" id="KAA8783080.1"/>
    </source>
</evidence>
<dbReference type="Proteomes" id="UP000323664">
    <property type="component" value="Unassembled WGS sequence"/>
</dbReference>
<dbReference type="Pfam" id="PF09565">
    <property type="entry name" value="RE_NgoFVII"/>
    <property type="match status" value="1"/>
</dbReference>
<feature type="domain" description="Restriction endonuclease type II NgoFVII N-terminal" evidence="1">
    <location>
        <begin position="15"/>
        <end position="141"/>
    </location>
</feature>